<dbReference type="Gene3D" id="2.60.120.10">
    <property type="entry name" value="Jelly Rolls"/>
    <property type="match status" value="1"/>
</dbReference>
<gene>
    <name evidence="2" type="ORF">IV494_08355</name>
</gene>
<evidence type="ECO:0000313" key="2">
    <source>
        <dbReference type="EMBL" id="MBF8457194.1"/>
    </source>
</evidence>
<feature type="domain" description="Sugar 3,4-ketoisomerase QdtA cupin" evidence="1">
    <location>
        <begin position="3"/>
        <end position="121"/>
    </location>
</feature>
<name>A0ABS0FBW0_9FLAO</name>
<keyword evidence="3" id="KW-1185">Reference proteome</keyword>
<evidence type="ECO:0000259" key="1">
    <source>
        <dbReference type="Pfam" id="PF05523"/>
    </source>
</evidence>
<protein>
    <submittedName>
        <fullName evidence="2">WxcM-like domain-containing protein</fullName>
    </submittedName>
</protein>
<dbReference type="EMBL" id="JADPVI010000002">
    <property type="protein sequence ID" value="MBF8457194.1"/>
    <property type="molecule type" value="Genomic_DNA"/>
</dbReference>
<sequence>MEPTIIKGNHFKDDRGTVIFNNDFNALGIKRVYTLENNSTDFARCWQGHKIEQRWFSAISGSFTIKLIEIDLWENPSKDLKVLEFVLSAENLDVLHIPKGFVTSIQADEEQSKLLVFADYELGEIKDEFRFPADYFN</sequence>
<organism evidence="2 3">
    <name type="scientific">Kaistella gelatinilytica</name>
    <dbReference type="NCBI Taxonomy" id="2787636"/>
    <lineage>
        <taxon>Bacteria</taxon>
        <taxon>Pseudomonadati</taxon>
        <taxon>Bacteroidota</taxon>
        <taxon>Flavobacteriia</taxon>
        <taxon>Flavobacteriales</taxon>
        <taxon>Weeksellaceae</taxon>
        <taxon>Chryseobacterium group</taxon>
        <taxon>Kaistella</taxon>
    </lineage>
</organism>
<evidence type="ECO:0000313" key="3">
    <source>
        <dbReference type="Proteomes" id="UP000660070"/>
    </source>
</evidence>
<comment type="caution">
    <text evidence="2">The sequence shown here is derived from an EMBL/GenBank/DDBJ whole genome shotgun (WGS) entry which is preliminary data.</text>
</comment>
<reference evidence="2 3" key="1">
    <citation type="submission" date="2020-11" db="EMBL/GenBank/DDBJ databases">
        <title>Kaistella gelatinilytica sp. nov., a flavobacterium isolated from Antarctic Soil.</title>
        <authorList>
            <person name="Li J."/>
        </authorList>
    </citation>
    <scope>NUCLEOTIDE SEQUENCE [LARGE SCALE GENOMIC DNA]</scope>
    <source>
        <strain evidence="2 3">G5-32</strain>
    </source>
</reference>
<dbReference type="Proteomes" id="UP000660070">
    <property type="component" value="Unassembled WGS sequence"/>
</dbReference>
<dbReference type="InterPro" id="IPR014710">
    <property type="entry name" value="RmlC-like_jellyroll"/>
</dbReference>
<dbReference type="InterPro" id="IPR011051">
    <property type="entry name" value="RmlC_Cupin_sf"/>
</dbReference>
<dbReference type="SUPFAM" id="SSF51182">
    <property type="entry name" value="RmlC-like cupins"/>
    <property type="match status" value="1"/>
</dbReference>
<dbReference type="Pfam" id="PF05523">
    <property type="entry name" value="FdtA"/>
    <property type="match status" value="1"/>
</dbReference>
<proteinExistence type="predicted"/>
<dbReference type="RefSeq" id="WP_196079706.1">
    <property type="nucleotide sequence ID" value="NZ_JADPVI010000002.1"/>
</dbReference>
<dbReference type="InterPro" id="IPR008894">
    <property type="entry name" value="QdtA_cupin_dom"/>
</dbReference>
<accession>A0ABS0FBW0</accession>